<dbReference type="Pfam" id="PF05635">
    <property type="entry name" value="23S_rRNA_IVP"/>
    <property type="match status" value="1"/>
</dbReference>
<dbReference type="SUPFAM" id="SSF158446">
    <property type="entry name" value="IVS-encoded protein-like"/>
    <property type="match status" value="1"/>
</dbReference>
<dbReference type="RefSeq" id="WP_092440950.1">
    <property type="nucleotide sequence ID" value="NZ_FMYP01000108.1"/>
</dbReference>
<gene>
    <name evidence="1" type="ORF">SAMN05216323_11086</name>
</gene>
<dbReference type="CDD" id="cd16377">
    <property type="entry name" value="23S_rRNA_IVP_like"/>
    <property type="match status" value="1"/>
</dbReference>
<dbReference type="OrthoDB" id="9811959at2"/>
<dbReference type="Gene3D" id="1.20.1440.60">
    <property type="entry name" value="23S rRNA-intervening sequence"/>
    <property type="match status" value="1"/>
</dbReference>
<keyword evidence="2" id="KW-1185">Reference proteome</keyword>
<organism evidence="1 2">
    <name type="scientific">Williamwhitmania taraxaci</name>
    <dbReference type="NCBI Taxonomy" id="1640674"/>
    <lineage>
        <taxon>Bacteria</taxon>
        <taxon>Pseudomonadati</taxon>
        <taxon>Bacteroidota</taxon>
        <taxon>Bacteroidia</taxon>
        <taxon>Bacteroidales</taxon>
        <taxon>Williamwhitmaniaceae</taxon>
        <taxon>Williamwhitmania</taxon>
    </lineage>
</organism>
<reference evidence="1 2" key="1">
    <citation type="submission" date="2016-09" db="EMBL/GenBank/DDBJ databases">
        <authorList>
            <person name="Capua I."/>
            <person name="De Benedictis P."/>
            <person name="Joannis T."/>
            <person name="Lombin L.H."/>
            <person name="Cattoli G."/>
        </authorList>
    </citation>
    <scope>NUCLEOTIDE SEQUENCE [LARGE SCALE GENOMIC DNA]</scope>
    <source>
        <strain evidence="1 2">A7P-90m</strain>
    </source>
</reference>
<dbReference type="AlphaFoldDB" id="A0A1G6T213"/>
<dbReference type="Proteomes" id="UP000199452">
    <property type="component" value="Unassembled WGS sequence"/>
</dbReference>
<dbReference type="PANTHER" id="PTHR38471:SF2">
    <property type="entry name" value="FOUR HELIX BUNDLE PROTEIN"/>
    <property type="match status" value="1"/>
</dbReference>
<sequence>MEHTKLDAWKESVELTVDIYTLSSKFPKDELYGLTSQIRRAAVSVPSNIAEGSARKGTAETIQFLYIAVGSLAELETQIEISRRLGYISNVETITKRILLVKQLTLGLVRYLKSV</sequence>
<dbReference type="PANTHER" id="PTHR38471">
    <property type="entry name" value="FOUR HELIX BUNDLE PROTEIN"/>
    <property type="match status" value="1"/>
</dbReference>
<dbReference type="EMBL" id="FMYP01000108">
    <property type="protein sequence ID" value="SDD22527.1"/>
    <property type="molecule type" value="Genomic_DNA"/>
</dbReference>
<proteinExistence type="predicted"/>
<accession>A0A1G6T213</accession>
<evidence type="ECO:0000313" key="2">
    <source>
        <dbReference type="Proteomes" id="UP000199452"/>
    </source>
</evidence>
<evidence type="ECO:0000313" key="1">
    <source>
        <dbReference type="EMBL" id="SDD22527.1"/>
    </source>
</evidence>
<protein>
    <submittedName>
        <fullName evidence="1">Four helix bundle protein</fullName>
    </submittedName>
</protein>
<dbReference type="InterPro" id="IPR036583">
    <property type="entry name" value="23S_rRNA_IVS_sf"/>
</dbReference>
<dbReference type="NCBIfam" id="TIGR02436">
    <property type="entry name" value="four helix bundle protein"/>
    <property type="match status" value="1"/>
</dbReference>
<dbReference type="InterPro" id="IPR012657">
    <property type="entry name" value="23S_rRNA-intervening_sequence"/>
</dbReference>
<name>A0A1G6T213_9BACT</name>
<dbReference type="STRING" id="1640674.SAMN05216323_11086"/>